<evidence type="ECO:0000313" key="2">
    <source>
        <dbReference type="Proteomes" id="UP001150603"/>
    </source>
</evidence>
<proteinExistence type="predicted"/>
<protein>
    <submittedName>
        <fullName evidence="1">Activating signal cointegrator 1 complex subunit 3</fullName>
        <ecNumber evidence="1">3.6.4.13</ecNumber>
    </submittedName>
</protein>
<keyword evidence="2" id="KW-1185">Reference proteome</keyword>
<sequence>MPLTNADNCIPTFTDLLRFRDSRRDRLLSDREATLDMFGVSSESAADKGKGKSESESKSKGKGKGKSVEDDEEHAGQAADNDASHEPDSSQAIWAELHQSIKRERRVNQQLLSQIGQPTTQPRQSSGPLSLPPRRTLPPATIPAILLQRDLSGFVHELEQSQDQQRAQLAAQDSTKYGKRWLIARCQAATAGLGPAAAEVMCTEIFTLLRSDRSDTDIQGQLLELVGFSSMDFLGDLISQRAQIVERIAKESNYAKAEAALKTRALPGVQASIQTASEIALQKEILKEKRKGKRAAHHDKKEETEEQKSAQILGFGADLLRARERQLAERGEEELLPASRKAEQYPHVYTSSGRADGGSVLSMFGTRYSLPVGTTRDEYPDHEEITIPITKPAPKRLTEAPVMIGEMDPLCQYTFRKYTSLNRIQSIIYPTAYGTNENILLSAPTGAGKTDVALLTILRTISQYCSPSPADLDWHDISRKPEFVVAKSDFKIVYVAPMKALAAEVVEKYQSRLKWLGIQCRELTGDMQLTKAEVDATQIIVTTPEKWDVVTRKSSGDVDLVDKVKLLIVDEIHLLNEDRGSVIETLIARTQRQVESRQSMIRLVGLSATLPNYMDVAGFLGVNLHKGMFYFDSGFRPVPLEQHFVGVHGKAGTPATARLLNRVCYDRVQQLVSDGHQVMVFVHARKETVNTAKALRELAMQEGTLD</sequence>
<dbReference type="EMBL" id="JANBPW010001150">
    <property type="protein sequence ID" value="KAJ1945879.1"/>
    <property type="molecule type" value="Genomic_DNA"/>
</dbReference>
<feature type="non-terminal residue" evidence="1">
    <location>
        <position position="706"/>
    </location>
</feature>
<dbReference type="Proteomes" id="UP001150603">
    <property type="component" value="Unassembled WGS sequence"/>
</dbReference>
<evidence type="ECO:0000313" key="1">
    <source>
        <dbReference type="EMBL" id="KAJ1945879.1"/>
    </source>
</evidence>
<name>A0ACC1JBW3_9FUNG</name>
<dbReference type="EC" id="3.6.4.13" evidence="1"/>
<organism evidence="1 2">
    <name type="scientific">Linderina macrospora</name>
    <dbReference type="NCBI Taxonomy" id="4868"/>
    <lineage>
        <taxon>Eukaryota</taxon>
        <taxon>Fungi</taxon>
        <taxon>Fungi incertae sedis</taxon>
        <taxon>Zoopagomycota</taxon>
        <taxon>Kickxellomycotina</taxon>
        <taxon>Kickxellomycetes</taxon>
        <taxon>Kickxellales</taxon>
        <taxon>Kickxellaceae</taxon>
        <taxon>Linderina</taxon>
    </lineage>
</organism>
<accession>A0ACC1JBW3</accession>
<gene>
    <name evidence="1" type="primary">mug81_2</name>
    <name evidence="1" type="ORF">FBU59_002182</name>
</gene>
<comment type="caution">
    <text evidence="1">The sequence shown here is derived from an EMBL/GenBank/DDBJ whole genome shotgun (WGS) entry which is preliminary data.</text>
</comment>
<keyword evidence="1" id="KW-0378">Hydrolase</keyword>
<reference evidence="1" key="1">
    <citation type="submission" date="2022-07" db="EMBL/GenBank/DDBJ databases">
        <title>Phylogenomic reconstructions and comparative analyses of Kickxellomycotina fungi.</title>
        <authorList>
            <person name="Reynolds N.K."/>
            <person name="Stajich J.E."/>
            <person name="Barry K."/>
            <person name="Grigoriev I.V."/>
            <person name="Crous P."/>
            <person name="Smith M.E."/>
        </authorList>
    </citation>
    <scope>NUCLEOTIDE SEQUENCE</scope>
    <source>
        <strain evidence="1">NRRL 5244</strain>
    </source>
</reference>